<gene>
    <name evidence="3" type="ORF">FIV46_09005</name>
</gene>
<dbReference type="Gene3D" id="2.30.110.10">
    <property type="entry name" value="Electron Transport, Fmn-binding Protein, Chain A"/>
    <property type="match status" value="1"/>
</dbReference>
<keyword evidence="1" id="KW-0560">Oxidoreductase</keyword>
<protein>
    <submittedName>
        <fullName evidence="3">Flavin reductase family protein</fullName>
    </submittedName>
</protein>
<proteinExistence type="predicted"/>
<dbReference type="RefSeq" id="WP_139940594.1">
    <property type="nucleotide sequence ID" value="NZ_JBHSYP010000027.1"/>
</dbReference>
<dbReference type="Proteomes" id="UP000319148">
    <property type="component" value="Unassembled WGS sequence"/>
</dbReference>
<feature type="domain" description="Flavin reductase like" evidence="2">
    <location>
        <begin position="13"/>
        <end position="157"/>
    </location>
</feature>
<evidence type="ECO:0000259" key="2">
    <source>
        <dbReference type="SMART" id="SM00903"/>
    </source>
</evidence>
<dbReference type="GO" id="GO:0010181">
    <property type="term" value="F:FMN binding"/>
    <property type="evidence" value="ECO:0007669"/>
    <property type="project" value="InterPro"/>
</dbReference>
<dbReference type="InterPro" id="IPR050268">
    <property type="entry name" value="NADH-dep_flavin_reductase"/>
</dbReference>
<dbReference type="InterPro" id="IPR002563">
    <property type="entry name" value="Flavin_Rdtase-like_dom"/>
</dbReference>
<dbReference type="PANTHER" id="PTHR30466:SF1">
    <property type="entry name" value="FMN REDUCTASE (NADH) RUTF"/>
    <property type="match status" value="1"/>
</dbReference>
<organism evidence="3 4">
    <name type="scientific">Emcibacter nanhaiensis</name>
    <dbReference type="NCBI Taxonomy" id="1505037"/>
    <lineage>
        <taxon>Bacteria</taxon>
        <taxon>Pseudomonadati</taxon>
        <taxon>Pseudomonadota</taxon>
        <taxon>Alphaproteobacteria</taxon>
        <taxon>Emcibacterales</taxon>
        <taxon>Emcibacteraceae</taxon>
        <taxon>Emcibacter</taxon>
    </lineage>
</organism>
<name>A0A501PJW2_9PROT</name>
<comment type="caution">
    <text evidence="3">The sequence shown here is derived from an EMBL/GenBank/DDBJ whole genome shotgun (WGS) entry which is preliminary data.</text>
</comment>
<evidence type="ECO:0000313" key="3">
    <source>
        <dbReference type="EMBL" id="TPD60184.1"/>
    </source>
</evidence>
<dbReference type="Pfam" id="PF01613">
    <property type="entry name" value="Flavin_Reduct"/>
    <property type="match status" value="1"/>
</dbReference>
<dbReference type="InterPro" id="IPR012349">
    <property type="entry name" value="Split_barrel_FMN-bd"/>
</dbReference>
<keyword evidence="4" id="KW-1185">Reference proteome</keyword>
<dbReference type="EMBL" id="VFIY01000008">
    <property type="protein sequence ID" value="TPD60184.1"/>
    <property type="molecule type" value="Genomic_DNA"/>
</dbReference>
<dbReference type="OrthoDB" id="9789254at2"/>
<accession>A0A501PJW2</accession>
<dbReference type="GO" id="GO:0042602">
    <property type="term" value="F:riboflavin reductase (NADPH) activity"/>
    <property type="evidence" value="ECO:0007669"/>
    <property type="project" value="TreeGrafter"/>
</dbReference>
<sequence length="160" mass="17761">MSEELKKGFQKALRRMAASVSIVTAGDGKERAGATVSSVVSVSFEPLSLLVCIHRSSLFHKMISAQEHFCINLLQDNQQEISDRFSRPASQADLFRQGNWCEQGGLPWLEDAQAVFFLRKAEAVEFGSHTVFIGEVEEVLSREEVAPLVYLDGGYRKVPA</sequence>
<dbReference type="AlphaFoldDB" id="A0A501PJW2"/>
<dbReference type="SUPFAM" id="SSF50475">
    <property type="entry name" value="FMN-binding split barrel"/>
    <property type="match status" value="1"/>
</dbReference>
<reference evidence="4" key="1">
    <citation type="submission" date="2019-06" db="EMBL/GenBank/DDBJ databases">
        <title>The complete genome of Emcibacter congregatus ZYLT.</title>
        <authorList>
            <person name="Zhao Z."/>
        </authorList>
    </citation>
    <scope>NUCLEOTIDE SEQUENCE [LARGE SCALE GENOMIC DNA]</scope>
    <source>
        <strain evidence="4">MCCC 1A06723</strain>
    </source>
</reference>
<dbReference type="SMART" id="SM00903">
    <property type="entry name" value="Flavin_Reduct"/>
    <property type="match status" value="1"/>
</dbReference>
<evidence type="ECO:0000313" key="4">
    <source>
        <dbReference type="Proteomes" id="UP000319148"/>
    </source>
</evidence>
<evidence type="ECO:0000256" key="1">
    <source>
        <dbReference type="ARBA" id="ARBA00023002"/>
    </source>
</evidence>
<dbReference type="PANTHER" id="PTHR30466">
    <property type="entry name" value="FLAVIN REDUCTASE"/>
    <property type="match status" value="1"/>
</dbReference>